<gene>
    <name evidence="1" type="ORF">QCN29_02930</name>
</gene>
<protein>
    <submittedName>
        <fullName evidence="1">FkbM family methyltransferase</fullName>
    </submittedName>
</protein>
<organism evidence="1 2">
    <name type="scientific">Streptomyces chengmaiensis</name>
    <dbReference type="NCBI Taxonomy" id="3040919"/>
    <lineage>
        <taxon>Bacteria</taxon>
        <taxon>Bacillati</taxon>
        <taxon>Actinomycetota</taxon>
        <taxon>Actinomycetes</taxon>
        <taxon>Kitasatosporales</taxon>
        <taxon>Streptomycetaceae</taxon>
        <taxon>Streptomyces</taxon>
    </lineage>
</organism>
<dbReference type="Proteomes" id="UP001223144">
    <property type="component" value="Unassembled WGS sequence"/>
</dbReference>
<keyword evidence="2" id="KW-1185">Reference proteome</keyword>
<evidence type="ECO:0000313" key="1">
    <source>
        <dbReference type="EMBL" id="MDH2387758.1"/>
    </source>
</evidence>
<dbReference type="NCBIfam" id="TIGR01444">
    <property type="entry name" value="fkbM_fam"/>
    <property type="match status" value="1"/>
</dbReference>
<comment type="caution">
    <text evidence="1">The sequence shown here is derived from an EMBL/GenBank/DDBJ whole genome shotgun (WGS) entry which is preliminary data.</text>
</comment>
<dbReference type="GO" id="GO:0008168">
    <property type="term" value="F:methyltransferase activity"/>
    <property type="evidence" value="ECO:0007669"/>
    <property type="project" value="UniProtKB-KW"/>
</dbReference>
<dbReference type="SUPFAM" id="SSF53335">
    <property type="entry name" value="S-adenosyl-L-methionine-dependent methyltransferases"/>
    <property type="match status" value="1"/>
</dbReference>
<accession>A0ABT6HGF2</accession>
<sequence>MRIFLDVGGHYGETLDVALDPRWGFDKVFCFEPARPCRRILGGFRDTRVRVVPVGLSNRTGRTTLYGTGLLGGSVYADKRQFDAHVAAETVDLVRATDWLLANTSDHDEIYLKLNCEGSECDVLEDMLDSGVIDRLRCIYVDFDVRKIPSQAHRQAFVEERLRQEGCRFVTPESLTSPGGSAAVREWLTAVTSAAPAASGTLRYRLGLHRPLYVWARTAARTALPRPVYSLAARRLGAQSRQRAKDAAG</sequence>
<proteinExistence type="predicted"/>
<name>A0ABT6HGF2_9ACTN</name>
<dbReference type="Gene3D" id="3.40.50.150">
    <property type="entry name" value="Vaccinia Virus protein VP39"/>
    <property type="match status" value="1"/>
</dbReference>
<keyword evidence="1" id="KW-0808">Transferase</keyword>
<dbReference type="EMBL" id="JARWBG010000002">
    <property type="protein sequence ID" value="MDH2387758.1"/>
    <property type="molecule type" value="Genomic_DNA"/>
</dbReference>
<dbReference type="InterPro" id="IPR029063">
    <property type="entry name" value="SAM-dependent_MTases_sf"/>
</dbReference>
<dbReference type="InterPro" id="IPR006342">
    <property type="entry name" value="FkbM_mtfrase"/>
</dbReference>
<dbReference type="RefSeq" id="WP_279926045.1">
    <property type="nucleotide sequence ID" value="NZ_JARWBG010000002.1"/>
</dbReference>
<dbReference type="GO" id="GO:0032259">
    <property type="term" value="P:methylation"/>
    <property type="evidence" value="ECO:0007669"/>
    <property type="project" value="UniProtKB-KW"/>
</dbReference>
<reference evidence="1 2" key="1">
    <citation type="submission" date="2023-04" db="EMBL/GenBank/DDBJ databases">
        <title>Streptomyces chengmaiensis sp. nov. isolated from the stem of mangrove plant in Hainan.</title>
        <authorList>
            <person name="Huang X."/>
            <person name="Zhou S."/>
            <person name="Chu X."/>
            <person name="Xie Y."/>
            <person name="Lin Y."/>
        </authorList>
    </citation>
    <scope>NUCLEOTIDE SEQUENCE [LARGE SCALE GENOMIC DNA]</scope>
    <source>
        <strain evidence="1 2">HNM0663</strain>
    </source>
</reference>
<evidence type="ECO:0000313" key="2">
    <source>
        <dbReference type="Proteomes" id="UP001223144"/>
    </source>
</evidence>
<keyword evidence="1" id="KW-0489">Methyltransferase</keyword>